<feature type="compositionally biased region" description="Polar residues" evidence="1">
    <location>
        <begin position="30"/>
        <end position="43"/>
    </location>
</feature>
<proteinExistence type="predicted"/>
<dbReference type="GeneID" id="17036230"/>
<feature type="region of interest" description="Disordered" evidence="1">
    <location>
        <begin position="30"/>
        <end position="67"/>
    </location>
</feature>
<dbReference type="EMBL" id="AGSI01000025">
    <property type="protein sequence ID" value="EIE18195.1"/>
    <property type="molecule type" value="Genomic_DNA"/>
</dbReference>
<keyword evidence="3" id="KW-1185">Reference proteome</keyword>
<organism evidence="2 3">
    <name type="scientific">Coccomyxa subellipsoidea (strain C-169)</name>
    <name type="common">Green microalga</name>
    <dbReference type="NCBI Taxonomy" id="574566"/>
    <lineage>
        <taxon>Eukaryota</taxon>
        <taxon>Viridiplantae</taxon>
        <taxon>Chlorophyta</taxon>
        <taxon>core chlorophytes</taxon>
        <taxon>Trebouxiophyceae</taxon>
        <taxon>Trebouxiophyceae incertae sedis</taxon>
        <taxon>Coccomyxaceae</taxon>
        <taxon>Coccomyxa</taxon>
        <taxon>Coccomyxa subellipsoidea</taxon>
    </lineage>
</organism>
<dbReference type="OrthoDB" id="10300934at2759"/>
<dbReference type="AlphaFoldDB" id="I0YIH6"/>
<feature type="compositionally biased region" description="Polar residues" evidence="1">
    <location>
        <begin position="57"/>
        <end position="67"/>
    </location>
</feature>
<accession>I0YIH6</accession>
<dbReference type="RefSeq" id="XP_005642739.1">
    <property type="nucleotide sequence ID" value="XM_005642682.1"/>
</dbReference>
<protein>
    <submittedName>
        <fullName evidence="2">Uncharacterized protein</fullName>
    </submittedName>
</protein>
<reference evidence="2 3" key="1">
    <citation type="journal article" date="2012" name="Genome Biol.">
        <title>The genome of the polar eukaryotic microalga coccomyxa subellipsoidea reveals traits of cold adaptation.</title>
        <authorList>
            <person name="Blanc G."/>
            <person name="Agarkova I."/>
            <person name="Grimwood J."/>
            <person name="Kuo A."/>
            <person name="Brueggeman A."/>
            <person name="Dunigan D."/>
            <person name="Gurnon J."/>
            <person name="Ladunga I."/>
            <person name="Lindquist E."/>
            <person name="Lucas S."/>
            <person name="Pangilinan J."/>
            <person name="Proschold T."/>
            <person name="Salamov A."/>
            <person name="Schmutz J."/>
            <person name="Weeks D."/>
            <person name="Yamada T."/>
            <person name="Claverie J.M."/>
            <person name="Grigoriev I."/>
            <person name="Van Etten J."/>
            <person name="Lomsadze A."/>
            <person name="Borodovsky M."/>
        </authorList>
    </citation>
    <scope>NUCLEOTIDE SEQUENCE [LARGE SCALE GENOMIC DNA]</scope>
    <source>
        <strain evidence="2 3">C-169</strain>
    </source>
</reference>
<sequence length="136" mass="15412">MRGELTRRFASTLTYGVRVNYFPHLSTNKQPISVSQERQSGHQMQGRDKSMPHVVRSSMSDPSYFPRSSMSDPVYLARSSMSDPEYFNRNLVTPQVNVPEGATHVSTADYPMPMRHSMSEPAVFDEVVPAMNRKIS</sequence>
<evidence type="ECO:0000313" key="3">
    <source>
        <dbReference type="Proteomes" id="UP000007264"/>
    </source>
</evidence>
<gene>
    <name evidence="2" type="ORF">COCSUDRAFT_60397</name>
</gene>
<evidence type="ECO:0000313" key="2">
    <source>
        <dbReference type="EMBL" id="EIE18195.1"/>
    </source>
</evidence>
<comment type="caution">
    <text evidence="2">The sequence shown here is derived from an EMBL/GenBank/DDBJ whole genome shotgun (WGS) entry which is preliminary data.</text>
</comment>
<dbReference type="Proteomes" id="UP000007264">
    <property type="component" value="Unassembled WGS sequence"/>
</dbReference>
<evidence type="ECO:0000256" key="1">
    <source>
        <dbReference type="SAM" id="MobiDB-lite"/>
    </source>
</evidence>
<dbReference type="KEGG" id="csl:COCSUDRAFT_60397"/>
<name>I0YIH6_COCSC</name>